<dbReference type="OrthoDB" id="5989507at2759"/>
<reference evidence="1" key="1">
    <citation type="submission" date="2020-04" db="EMBL/GenBank/DDBJ databases">
        <authorList>
            <person name="Alioto T."/>
            <person name="Alioto T."/>
            <person name="Gomez Garrido J."/>
        </authorList>
    </citation>
    <scope>NUCLEOTIDE SEQUENCE</scope>
    <source>
        <strain evidence="1">A484AB</strain>
    </source>
</reference>
<dbReference type="AlphaFoldDB" id="A0A6S7JMW7"/>
<dbReference type="PANTHER" id="PTHR33395:SF22">
    <property type="entry name" value="REVERSE TRANSCRIPTASE DOMAIN-CONTAINING PROTEIN"/>
    <property type="match status" value="1"/>
</dbReference>
<organism evidence="1 2">
    <name type="scientific">Paramuricea clavata</name>
    <name type="common">Red gorgonian</name>
    <name type="synonym">Violescent sea-whip</name>
    <dbReference type="NCBI Taxonomy" id="317549"/>
    <lineage>
        <taxon>Eukaryota</taxon>
        <taxon>Metazoa</taxon>
        <taxon>Cnidaria</taxon>
        <taxon>Anthozoa</taxon>
        <taxon>Octocorallia</taxon>
        <taxon>Malacalcyonacea</taxon>
        <taxon>Plexauridae</taxon>
        <taxon>Paramuricea</taxon>
    </lineage>
</organism>
<dbReference type="EMBL" id="CACRXK020018650">
    <property type="protein sequence ID" value="CAB4032737.1"/>
    <property type="molecule type" value="Genomic_DNA"/>
</dbReference>
<dbReference type="PANTHER" id="PTHR33395">
    <property type="entry name" value="TRANSCRIPTASE, PUTATIVE-RELATED-RELATED"/>
    <property type="match status" value="1"/>
</dbReference>
<sequence>MDMLIGQNNPQRPNQDLSNFIEQLCLTNLITNPTRVTKSTKSLLDVILVSHPDRFVTSGNLHLGISDHDLIYVVRKQKLPKTKAKSIEFRSIKNLNHAAFKTDLGTIPWDSSYIFENVDDVWHHWASLYSSVLDKHAPVQKIRFRTNQLPWINPNIQKQMRLRNRLYKKFRRFSTEANWLNYKVQRNKVTLLKRDAVKNYCSDAAFCTLSRSVGQFWKKMKPLLPTSKSSVDTSVINLLEEGKVVTEPSAVFNDYFSKPVVEDTILNMSEQDFMNHMSVKSITNRCYDFDFSFQQVNTVYITDLLSNLNERKSTGPDGISPKLLRISASVIAELLANLFNYCIAKCAWPREWKCGDVTAAHKR</sequence>
<protein>
    <submittedName>
        <fullName evidence="1">Uncharacterized protein</fullName>
    </submittedName>
</protein>
<evidence type="ECO:0000313" key="2">
    <source>
        <dbReference type="Proteomes" id="UP001152795"/>
    </source>
</evidence>
<gene>
    <name evidence="1" type="ORF">PACLA_8A001929</name>
</gene>
<dbReference type="Proteomes" id="UP001152795">
    <property type="component" value="Unassembled WGS sequence"/>
</dbReference>
<evidence type="ECO:0000313" key="1">
    <source>
        <dbReference type="EMBL" id="CAB4032737.1"/>
    </source>
</evidence>
<name>A0A6S7JMW7_PARCT</name>
<accession>A0A6S7JMW7</accession>
<keyword evidence="2" id="KW-1185">Reference proteome</keyword>
<comment type="caution">
    <text evidence="1">The sequence shown here is derived from an EMBL/GenBank/DDBJ whole genome shotgun (WGS) entry which is preliminary data.</text>
</comment>
<proteinExistence type="predicted"/>